<evidence type="ECO:0000313" key="3">
    <source>
        <dbReference type="Proteomes" id="UP001614338"/>
    </source>
</evidence>
<sequence length="457" mass="51685">MEAIELNDFQQRTLAAPEELDLFLGGGRGGGKSYGLALLCLRHVEMYGEQARILYLRKTYKGLADFELITRTLFGMVYGTSARYNQGEHVWKFPNGGYLELGQLETQGDYAKYQGRSFTLLIIDEAGQYPTPDLLDLMRSNLRGPKDMPIRVVVAANPGGPGHHWIARRYVFQAEPWKPFYEEKSKRQWLYCPSTFQGNHLIDREQYRDQLESACPDDPELLRAWVEGDWAVNRGAYFASVLEESRNAVSTWQEIPDDWTVYLTHDFGSSAPSVTYICAVSPGGFGPDDRFYPRGSIVLVDEMHTARRENPDRGLGWTVPVLGEEIVKWCQQWGVKPEGVADDAIFAKTGSGAGSIADEFHNAGVTFHPAKKADRITGWNIMRRLLGDAGKPDRPGLYIARHCEYFWDTVPYLARDQKRIEDMETTGPDHAADAVRYGCLRKEPQRAGMRRIRGLCA</sequence>
<proteinExistence type="predicted"/>
<feature type="domain" description="Phage terminase large subunit N-terminal" evidence="1">
    <location>
        <begin position="23"/>
        <end position="228"/>
    </location>
</feature>
<dbReference type="Gene3D" id="3.30.420.280">
    <property type="match status" value="1"/>
</dbReference>
<dbReference type="Pfam" id="PF04466">
    <property type="entry name" value="Terminase_3"/>
    <property type="match status" value="1"/>
</dbReference>
<dbReference type="SUPFAM" id="SSF52540">
    <property type="entry name" value="P-loop containing nucleoside triphosphate hydrolases"/>
    <property type="match status" value="1"/>
</dbReference>
<keyword evidence="3" id="KW-1185">Reference proteome</keyword>
<dbReference type="Gene3D" id="3.40.50.300">
    <property type="entry name" value="P-loop containing nucleotide triphosphate hydrolases"/>
    <property type="match status" value="1"/>
</dbReference>
<evidence type="ECO:0000313" key="2">
    <source>
        <dbReference type="EMBL" id="MFI8751250.1"/>
    </source>
</evidence>
<accession>A0ABW8BVJ8</accession>
<organism evidence="2 3">
    <name type="scientific">Vreelandella lionensis</name>
    <dbReference type="NCBI Taxonomy" id="1144478"/>
    <lineage>
        <taxon>Bacteria</taxon>
        <taxon>Pseudomonadati</taxon>
        <taxon>Pseudomonadota</taxon>
        <taxon>Gammaproteobacteria</taxon>
        <taxon>Oceanospirillales</taxon>
        <taxon>Halomonadaceae</taxon>
        <taxon>Vreelandella</taxon>
    </lineage>
</organism>
<dbReference type="EMBL" id="JBITWC010000025">
    <property type="protein sequence ID" value="MFI8751250.1"/>
    <property type="molecule type" value="Genomic_DNA"/>
</dbReference>
<protein>
    <submittedName>
        <fullName evidence="2">Phage terminase large subunit</fullName>
    </submittedName>
</protein>
<dbReference type="InterPro" id="IPR035412">
    <property type="entry name" value="Terminase_L_N"/>
</dbReference>
<dbReference type="InterPro" id="IPR027417">
    <property type="entry name" value="P-loop_NTPase"/>
</dbReference>
<evidence type="ECO:0000259" key="1">
    <source>
        <dbReference type="Pfam" id="PF04466"/>
    </source>
</evidence>
<gene>
    <name evidence="2" type="ORF">ACIGG6_14775</name>
</gene>
<dbReference type="RefSeq" id="WP_399845401.1">
    <property type="nucleotide sequence ID" value="NZ_JBITWC010000025.1"/>
</dbReference>
<comment type="caution">
    <text evidence="2">The sequence shown here is derived from an EMBL/GenBank/DDBJ whole genome shotgun (WGS) entry which is preliminary data.</text>
</comment>
<name>A0ABW8BVJ8_9GAMM</name>
<dbReference type="Proteomes" id="UP001614338">
    <property type="component" value="Unassembled WGS sequence"/>
</dbReference>
<reference evidence="2 3" key="1">
    <citation type="submission" date="2024-10" db="EMBL/GenBank/DDBJ databases">
        <title>The Natural Products Discovery Center: Release of the First 8490 Sequenced Strains for Exploring Actinobacteria Biosynthetic Diversity.</title>
        <authorList>
            <person name="Kalkreuter E."/>
            <person name="Kautsar S.A."/>
            <person name="Yang D."/>
            <person name="Bader C.D."/>
            <person name="Teijaro C.N."/>
            <person name="Fluegel L."/>
            <person name="Davis C.M."/>
            <person name="Simpson J.R."/>
            <person name="Lauterbach L."/>
            <person name="Steele A.D."/>
            <person name="Gui C."/>
            <person name="Meng S."/>
            <person name="Li G."/>
            <person name="Viehrig K."/>
            <person name="Ye F."/>
            <person name="Su P."/>
            <person name="Kiefer A.F."/>
            <person name="Nichols A."/>
            <person name="Cepeda A.J."/>
            <person name="Yan W."/>
            <person name="Fan B."/>
            <person name="Jiang Y."/>
            <person name="Adhikari A."/>
            <person name="Zheng C.-J."/>
            <person name="Schuster L."/>
            <person name="Cowan T.M."/>
            <person name="Smanski M.J."/>
            <person name="Chevrette M.G."/>
            <person name="De Carvalho L.P.S."/>
            <person name="Shen B."/>
        </authorList>
    </citation>
    <scope>NUCLEOTIDE SEQUENCE [LARGE SCALE GENOMIC DNA]</scope>
    <source>
        <strain evidence="2 3">NPDC077409</strain>
    </source>
</reference>